<dbReference type="AlphaFoldDB" id="A0A0L8GTA5"/>
<sequence>MKGCDHTGAHKLLSYVFHNFCNVCWFLSITQNLFRDINRDRSILALYKTVVIK</sequence>
<dbReference type="EMBL" id="KQ420471">
    <property type="protein sequence ID" value="KOF80183.1"/>
    <property type="molecule type" value="Genomic_DNA"/>
</dbReference>
<name>A0A0L8GTA5_OCTBM</name>
<accession>A0A0L8GTA5</accession>
<gene>
    <name evidence="2" type="ORF">OCBIM_22028313mg</name>
</gene>
<protein>
    <submittedName>
        <fullName evidence="2">Uncharacterized protein</fullName>
    </submittedName>
</protein>
<feature type="transmembrane region" description="Helical" evidence="1">
    <location>
        <begin position="12"/>
        <end position="34"/>
    </location>
</feature>
<evidence type="ECO:0000313" key="2">
    <source>
        <dbReference type="EMBL" id="KOF80183.1"/>
    </source>
</evidence>
<organism evidence="2">
    <name type="scientific">Octopus bimaculoides</name>
    <name type="common">California two-spotted octopus</name>
    <dbReference type="NCBI Taxonomy" id="37653"/>
    <lineage>
        <taxon>Eukaryota</taxon>
        <taxon>Metazoa</taxon>
        <taxon>Spiralia</taxon>
        <taxon>Lophotrochozoa</taxon>
        <taxon>Mollusca</taxon>
        <taxon>Cephalopoda</taxon>
        <taxon>Coleoidea</taxon>
        <taxon>Octopodiformes</taxon>
        <taxon>Octopoda</taxon>
        <taxon>Incirrata</taxon>
        <taxon>Octopodidae</taxon>
        <taxon>Octopus</taxon>
    </lineage>
</organism>
<evidence type="ECO:0000256" key="1">
    <source>
        <dbReference type="SAM" id="Phobius"/>
    </source>
</evidence>
<keyword evidence="1" id="KW-0812">Transmembrane</keyword>
<proteinExistence type="predicted"/>
<keyword evidence="1" id="KW-0472">Membrane</keyword>
<keyword evidence="1" id="KW-1133">Transmembrane helix</keyword>
<reference evidence="2" key="1">
    <citation type="submission" date="2015-07" db="EMBL/GenBank/DDBJ databases">
        <title>MeaNS - Measles Nucleotide Surveillance Program.</title>
        <authorList>
            <person name="Tran T."/>
            <person name="Druce J."/>
        </authorList>
    </citation>
    <scope>NUCLEOTIDE SEQUENCE</scope>
    <source>
        <strain evidence="2">UCB-OBI-ISO-001</strain>
        <tissue evidence="2">Gonad</tissue>
    </source>
</reference>